<dbReference type="GO" id="GO:0035515">
    <property type="term" value="F:oxidative RNA demethylase activity"/>
    <property type="evidence" value="ECO:0007669"/>
    <property type="project" value="TreeGrafter"/>
</dbReference>
<feature type="binding site" evidence="5">
    <location>
        <position position="136"/>
    </location>
    <ligand>
        <name>substrate</name>
    </ligand>
</feature>
<keyword evidence="3 8" id="KW-0560">Oxidoreductase</keyword>
<evidence type="ECO:0000256" key="1">
    <source>
        <dbReference type="ARBA" id="ARBA00022723"/>
    </source>
</evidence>
<dbReference type="SUPFAM" id="SSF51197">
    <property type="entry name" value="Clavaminate synthase-like"/>
    <property type="match status" value="1"/>
</dbReference>
<dbReference type="GO" id="GO:0035516">
    <property type="term" value="F:broad specificity oxidative DNA demethylase activity"/>
    <property type="evidence" value="ECO:0007669"/>
    <property type="project" value="UniProtKB-EC"/>
</dbReference>
<dbReference type="Pfam" id="PF13532">
    <property type="entry name" value="2OG-FeII_Oxy_2"/>
    <property type="match status" value="1"/>
</dbReference>
<evidence type="ECO:0000259" key="7">
    <source>
        <dbReference type="PROSITE" id="PS51471"/>
    </source>
</evidence>
<feature type="binding site" evidence="5">
    <location>
        <begin position="205"/>
        <end position="211"/>
    </location>
    <ligand>
        <name>2-oxoglutarate</name>
        <dbReference type="ChEBI" id="CHEBI:16810"/>
    </ligand>
</feature>
<feature type="binding site" evidence="5">
    <location>
        <begin position="121"/>
        <end position="123"/>
    </location>
    <ligand>
        <name>2-oxoglutarate</name>
        <dbReference type="ChEBI" id="CHEBI:16810"/>
    </ligand>
</feature>
<feature type="binding site" evidence="6">
    <location>
        <position position="132"/>
    </location>
    <ligand>
        <name>Fe cation</name>
        <dbReference type="ChEBI" id="CHEBI:24875"/>
        <note>catalytic</note>
    </ligand>
</feature>
<keyword evidence="9" id="KW-1185">Reference proteome</keyword>
<feature type="binding site" evidence="6">
    <location>
        <position position="188"/>
    </location>
    <ligand>
        <name>Fe cation</name>
        <dbReference type="ChEBI" id="CHEBI:24875"/>
        <note>catalytic</note>
    </ligand>
</feature>
<dbReference type="EC" id="1.14.11.33" evidence="8"/>
<evidence type="ECO:0000256" key="2">
    <source>
        <dbReference type="ARBA" id="ARBA00022964"/>
    </source>
</evidence>
<dbReference type="InterPro" id="IPR004574">
    <property type="entry name" value="Alkb"/>
</dbReference>
<feature type="binding site" evidence="5">
    <location>
        <begin position="77"/>
        <end position="79"/>
    </location>
    <ligand>
        <name>substrate</name>
    </ligand>
</feature>
<feature type="domain" description="Fe2OG dioxygenase" evidence="7">
    <location>
        <begin position="114"/>
        <end position="214"/>
    </location>
</feature>
<evidence type="ECO:0000313" key="8">
    <source>
        <dbReference type="EMBL" id="QDA58523.1"/>
    </source>
</evidence>
<dbReference type="InterPro" id="IPR037151">
    <property type="entry name" value="AlkB-like_sf"/>
</dbReference>
<keyword evidence="2" id="KW-0223">Dioxygenase</keyword>
<gene>
    <name evidence="8" type="primary">alkB</name>
    <name evidence="8" type="ORF">FHQ07_09665</name>
</gene>
<keyword evidence="4 6" id="KW-0408">Iron</keyword>
<protein>
    <submittedName>
        <fullName evidence="8">DNA oxidative demethylase AlkB</fullName>
        <ecNumber evidence="8">1.14.11.33</ecNumber>
    </submittedName>
</protein>
<evidence type="ECO:0000256" key="5">
    <source>
        <dbReference type="PIRSR" id="PIRSR604574-1"/>
    </source>
</evidence>
<keyword evidence="8" id="KW-0489">Methyltransferase</keyword>
<comment type="cofactor">
    <cofactor evidence="6">
        <name>Fe(2+)</name>
        <dbReference type="ChEBI" id="CHEBI:29033"/>
    </cofactor>
    <text evidence="6">Binds 1 Fe(2+) ion per subunit.</text>
</comment>
<dbReference type="GO" id="GO:0005737">
    <property type="term" value="C:cytoplasm"/>
    <property type="evidence" value="ECO:0007669"/>
    <property type="project" value="TreeGrafter"/>
</dbReference>
<keyword evidence="1 6" id="KW-0479">Metal-binding</keyword>
<evidence type="ECO:0000256" key="4">
    <source>
        <dbReference type="ARBA" id="ARBA00023004"/>
    </source>
</evidence>
<keyword evidence="8" id="KW-0808">Transferase</keyword>
<dbReference type="GO" id="GO:0008198">
    <property type="term" value="F:ferrous iron binding"/>
    <property type="evidence" value="ECO:0007669"/>
    <property type="project" value="TreeGrafter"/>
</dbReference>
<dbReference type="GO" id="GO:0008168">
    <property type="term" value="F:methyltransferase activity"/>
    <property type="evidence" value="ECO:0007669"/>
    <property type="project" value="UniProtKB-KW"/>
</dbReference>
<feature type="binding site" evidence="5">
    <location>
        <position position="70"/>
    </location>
    <ligand>
        <name>substrate</name>
    </ligand>
</feature>
<proteinExistence type="predicted"/>
<evidence type="ECO:0000256" key="6">
    <source>
        <dbReference type="PIRSR" id="PIRSR604574-2"/>
    </source>
</evidence>
<dbReference type="PANTHER" id="PTHR16557:SF2">
    <property type="entry name" value="NUCLEIC ACID DIOXYGENASE ALKBH1"/>
    <property type="match status" value="1"/>
</dbReference>
<dbReference type="InterPro" id="IPR005123">
    <property type="entry name" value="Oxoglu/Fe-dep_dioxygenase_dom"/>
</dbReference>
<dbReference type="GO" id="GO:0035513">
    <property type="term" value="P:oxidative RNA demethylation"/>
    <property type="evidence" value="ECO:0007669"/>
    <property type="project" value="TreeGrafter"/>
</dbReference>
<evidence type="ECO:0000256" key="3">
    <source>
        <dbReference type="ARBA" id="ARBA00023002"/>
    </source>
</evidence>
<evidence type="ECO:0000313" key="9">
    <source>
        <dbReference type="Proteomes" id="UP000308149"/>
    </source>
</evidence>
<dbReference type="Proteomes" id="UP000308149">
    <property type="component" value="Chromosome"/>
</dbReference>
<dbReference type="InterPro" id="IPR027450">
    <property type="entry name" value="AlkB-like"/>
</dbReference>
<name>A0A5B7ZVL1_9GAMM</name>
<sequence length="214" mass="23541">MNDLFAAQQRDTRTPLAAQACVLHGFALPFVDEMLADVRAIEAASPFRHLVTPGGHVMQVAMTNCGTFGWCSDRRGYRYDRLDPQSGMPWPSMPPAFLRLAADAAGEAGFDGYVPDACLINRYAPGTQLSLHQDRDEDDRIAPIVSVSLGLPATFLFGGFARGDKSVRVPLQHGDVVVWGGVDRMRFHGVLPVKPGVHELLGERRINLTFRKVR</sequence>
<accession>A0A5B7ZVL1</accession>
<dbReference type="AlphaFoldDB" id="A0A5B7ZVL1"/>
<feature type="binding site" evidence="6">
    <location>
        <position position="134"/>
    </location>
    <ligand>
        <name>Fe cation</name>
        <dbReference type="ChEBI" id="CHEBI:24875"/>
        <note>catalytic</note>
    </ligand>
</feature>
<feature type="binding site" evidence="5">
    <location>
        <position position="162"/>
    </location>
    <ligand>
        <name>substrate</name>
    </ligand>
</feature>
<reference evidence="8 9" key="1">
    <citation type="submission" date="2019-06" db="EMBL/GenBank/DDBJ databases">
        <title>Thermomonas aquatica sp. nov., isolated from an industrial wastewater treatment plant.</title>
        <authorList>
            <person name="Jeon J.H."/>
            <person name="Park D.-S."/>
        </authorList>
    </citation>
    <scope>NUCLEOTIDE SEQUENCE [LARGE SCALE GENOMIC DNA]</scope>
    <source>
        <strain evidence="8 9">SY21</strain>
    </source>
</reference>
<dbReference type="NCBIfam" id="NF011930">
    <property type="entry name" value="PRK15401.1"/>
    <property type="match status" value="1"/>
</dbReference>
<organism evidence="8 9">
    <name type="scientific">Thermomonas aquatica</name>
    <dbReference type="NCBI Taxonomy" id="2202149"/>
    <lineage>
        <taxon>Bacteria</taxon>
        <taxon>Pseudomonadati</taxon>
        <taxon>Pseudomonadota</taxon>
        <taxon>Gammaproteobacteria</taxon>
        <taxon>Lysobacterales</taxon>
        <taxon>Lysobacteraceae</taxon>
        <taxon>Thermomonas</taxon>
    </lineage>
</organism>
<dbReference type="PANTHER" id="PTHR16557">
    <property type="entry name" value="ALKYLATED DNA REPAIR PROTEIN ALKB-RELATED"/>
    <property type="match status" value="1"/>
</dbReference>
<dbReference type="EMBL" id="CP040871">
    <property type="protein sequence ID" value="QDA58523.1"/>
    <property type="molecule type" value="Genomic_DNA"/>
</dbReference>
<dbReference type="GO" id="GO:0032259">
    <property type="term" value="P:methylation"/>
    <property type="evidence" value="ECO:0007669"/>
    <property type="project" value="UniProtKB-KW"/>
</dbReference>
<dbReference type="PROSITE" id="PS51471">
    <property type="entry name" value="FE2OG_OXY"/>
    <property type="match status" value="1"/>
</dbReference>
<dbReference type="OrthoDB" id="9796932at2"/>
<dbReference type="KEGG" id="thes:FHQ07_09665"/>
<dbReference type="Gene3D" id="2.60.120.590">
    <property type="entry name" value="Alpha-ketoglutarate-dependent dioxygenase AlkB-like"/>
    <property type="match status" value="1"/>
</dbReference>